<keyword evidence="2" id="KW-1185">Reference proteome</keyword>
<protein>
    <recommendedName>
        <fullName evidence="3">Lysine-specific metallo-endopeptidase domain-containing protein</fullName>
    </recommendedName>
</protein>
<evidence type="ECO:0000313" key="2">
    <source>
        <dbReference type="Proteomes" id="UP000279972"/>
    </source>
</evidence>
<accession>A0ABM7B0V0</accession>
<name>A0ABM7B0V0_CHRLC</name>
<reference evidence="1 2" key="1">
    <citation type="submission" date="2018-11" db="EMBL/GenBank/DDBJ databases">
        <title>Proposal to divide the Flavobacteriaceae and reorganize its genera based on Amino Acid Identity values calculated from whole genome sequences.</title>
        <authorList>
            <person name="Nicholson A.C."/>
            <person name="Gulvik C.A."/>
            <person name="Whitney A.M."/>
            <person name="Humrighouse B.W."/>
            <person name="Bell M."/>
            <person name="Holmes B."/>
            <person name="Steigerwalt A.G."/>
            <person name="Villarma A."/>
            <person name="Sheth M."/>
            <person name="Batra D."/>
            <person name="Pryor J."/>
            <person name="Bernardet J.-F."/>
            <person name="Hugo C."/>
            <person name="Kampfer P."/>
            <person name="Newman J."/>
            <person name="McQuiston J.R."/>
        </authorList>
    </citation>
    <scope>NUCLEOTIDE SEQUENCE [LARGE SCALE GENOMIC DNA]</scope>
    <source>
        <strain evidence="1 2">KC_1864</strain>
    </source>
</reference>
<proteinExistence type="predicted"/>
<organism evidence="1 2">
    <name type="scientific">Chryseobacterium lactis</name>
    <dbReference type="NCBI Taxonomy" id="1241981"/>
    <lineage>
        <taxon>Bacteria</taxon>
        <taxon>Pseudomonadati</taxon>
        <taxon>Bacteroidota</taxon>
        <taxon>Flavobacteriia</taxon>
        <taxon>Flavobacteriales</taxon>
        <taxon>Weeksellaceae</taxon>
        <taxon>Chryseobacterium group</taxon>
        <taxon>Chryseobacterium</taxon>
    </lineage>
</organism>
<gene>
    <name evidence="1" type="ORF">EG342_17315</name>
</gene>
<sequence length="197" mass="22117">MTSTDMNDKRYTRFSQVFNSESTTIIGKNILAGFLEKNGIMPYNPATAKSLKKIISLFSSPGQWIKVADASTIADFSIGHLNYSINSTTRYLELYIKGNLESKAWGVTNPINGKIILAPCLIDGIEHNFWAASVVIHEQDHFSNFKAGLYQGNSFITQELNELSAYKAAAKWTGSMERQGFIHLQNVIEYFLKLSNY</sequence>
<evidence type="ECO:0008006" key="3">
    <source>
        <dbReference type="Google" id="ProtNLM"/>
    </source>
</evidence>
<dbReference type="EMBL" id="CP033924">
    <property type="protein sequence ID" value="AZA83531.1"/>
    <property type="molecule type" value="Genomic_DNA"/>
</dbReference>
<evidence type="ECO:0000313" key="1">
    <source>
        <dbReference type="EMBL" id="AZA83531.1"/>
    </source>
</evidence>
<dbReference type="Proteomes" id="UP000279972">
    <property type="component" value="Chromosome"/>
</dbReference>